<evidence type="ECO:0000313" key="3">
    <source>
        <dbReference type="Proteomes" id="UP001358614"/>
    </source>
</evidence>
<dbReference type="GeneID" id="91105232"/>
<dbReference type="KEGG" id="ker:91105232"/>
<feature type="region of interest" description="Disordered" evidence="1">
    <location>
        <begin position="85"/>
        <end position="224"/>
    </location>
</feature>
<feature type="compositionally biased region" description="Basic and acidic residues" evidence="1">
    <location>
        <begin position="182"/>
        <end position="224"/>
    </location>
</feature>
<dbReference type="AlphaFoldDB" id="A0AAX4KS21"/>
<evidence type="ECO:0000256" key="1">
    <source>
        <dbReference type="SAM" id="MobiDB-lite"/>
    </source>
</evidence>
<keyword evidence="3" id="KW-1185">Reference proteome</keyword>
<proteinExistence type="predicted"/>
<gene>
    <name evidence="2" type="ORF">V865_006431</name>
</gene>
<protein>
    <submittedName>
        <fullName evidence="2">Uncharacterized protein</fullName>
    </submittedName>
</protein>
<feature type="region of interest" description="Disordered" evidence="1">
    <location>
        <begin position="15"/>
        <end position="42"/>
    </location>
</feature>
<feature type="compositionally biased region" description="Polar residues" evidence="1">
    <location>
        <begin position="151"/>
        <end position="165"/>
    </location>
</feature>
<reference evidence="2 3" key="1">
    <citation type="submission" date="2024-01" db="EMBL/GenBank/DDBJ databases">
        <title>Comparative genomics of Cryptococcus and Kwoniella reveals pathogenesis evolution and contrasting modes of karyotype evolution via chromosome fusion or intercentromeric recombination.</title>
        <authorList>
            <person name="Coelho M.A."/>
            <person name="David-Palma M."/>
            <person name="Shea T."/>
            <person name="Bowers K."/>
            <person name="McGinley-Smith S."/>
            <person name="Mohammad A.W."/>
            <person name="Gnirke A."/>
            <person name="Yurkov A.M."/>
            <person name="Nowrousian M."/>
            <person name="Sun S."/>
            <person name="Cuomo C.A."/>
            <person name="Heitman J."/>
        </authorList>
    </citation>
    <scope>NUCLEOTIDE SEQUENCE [LARGE SCALE GENOMIC DNA]</scope>
    <source>
        <strain evidence="2 3">PYCC6329</strain>
    </source>
</reference>
<evidence type="ECO:0000313" key="2">
    <source>
        <dbReference type="EMBL" id="WWD08320.1"/>
    </source>
</evidence>
<accession>A0AAX4KS21</accession>
<name>A0AAX4KS21_9TREE</name>
<dbReference type="RefSeq" id="XP_066086287.1">
    <property type="nucleotide sequence ID" value="XM_066230190.1"/>
</dbReference>
<dbReference type="Proteomes" id="UP001358614">
    <property type="component" value="Chromosome 2"/>
</dbReference>
<sequence length="224" mass="23697">MSFRSATRLSARLASASRATLTAQPAARRYASTTGPQKGGDTTWMIGSAVVFGSLGAFLLLPSKASSHAATHSQEHAKVRAEINESAPTVKQGEAVQATDAGKYSPKTPDPSGIHKDADKAPNEIPVKKDESKTMPENLIENDSLKPESKSGGQNANEVAKSQASSEDKQDAPGTEEEEDNAAGKEQGEPTQKEIKDSILRAERTNTPKAAMSEEAKGHETQAE</sequence>
<feature type="compositionally biased region" description="Basic and acidic residues" evidence="1">
    <location>
        <begin position="113"/>
        <end position="134"/>
    </location>
</feature>
<dbReference type="EMBL" id="CP144090">
    <property type="protein sequence ID" value="WWD08320.1"/>
    <property type="molecule type" value="Genomic_DNA"/>
</dbReference>
<organism evidence="2 3">
    <name type="scientific">Kwoniella europaea PYCC6329</name>
    <dbReference type="NCBI Taxonomy" id="1423913"/>
    <lineage>
        <taxon>Eukaryota</taxon>
        <taxon>Fungi</taxon>
        <taxon>Dikarya</taxon>
        <taxon>Basidiomycota</taxon>
        <taxon>Agaricomycotina</taxon>
        <taxon>Tremellomycetes</taxon>
        <taxon>Tremellales</taxon>
        <taxon>Cryptococcaceae</taxon>
        <taxon>Kwoniella</taxon>
    </lineage>
</organism>